<dbReference type="InterPro" id="IPR029063">
    <property type="entry name" value="SAM-dependent_MTases_sf"/>
</dbReference>
<proteinExistence type="predicted"/>
<accession>A0A3B7R7I9</accession>
<feature type="domain" description="Methyltransferase" evidence="1">
    <location>
        <begin position="62"/>
        <end position="158"/>
    </location>
</feature>
<dbReference type="InterPro" id="IPR041698">
    <property type="entry name" value="Methyltransf_25"/>
</dbReference>
<dbReference type="OrthoDB" id="836632at2"/>
<keyword evidence="2" id="KW-0808">Transferase</keyword>
<keyword evidence="3" id="KW-1185">Reference proteome</keyword>
<dbReference type="GO" id="GO:0008168">
    <property type="term" value="F:methyltransferase activity"/>
    <property type="evidence" value="ECO:0007669"/>
    <property type="project" value="UniProtKB-KW"/>
</dbReference>
<protein>
    <submittedName>
        <fullName evidence="2">Class I SAM-dependent methyltransferase</fullName>
    </submittedName>
</protein>
<dbReference type="Proteomes" id="UP000262802">
    <property type="component" value="Chromosome"/>
</dbReference>
<dbReference type="Gene3D" id="3.40.50.150">
    <property type="entry name" value="Vaccinia Virus protein VP39"/>
    <property type="match status" value="1"/>
</dbReference>
<organism evidence="2 3">
    <name type="scientific">Hymenobacter oligotrophus</name>
    <dbReference type="NCBI Taxonomy" id="2319843"/>
    <lineage>
        <taxon>Bacteria</taxon>
        <taxon>Pseudomonadati</taxon>
        <taxon>Bacteroidota</taxon>
        <taxon>Cytophagia</taxon>
        <taxon>Cytophagales</taxon>
        <taxon>Hymenobacteraceae</taxon>
        <taxon>Hymenobacter</taxon>
    </lineage>
</organism>
<dbReference type="GO" id="GO:0032259">
    <property type="term" value="P:methylation"/>
    <property type="evidence" value="ECO:0007669"/>
    <property type="project" value="UniProtKB-KW"/>
</dbReference>
<dbReference type="Pfam" id="PF13649">
    <property type="entry name" value="Methyltransf_25"/>
    <property type="match status" value="1"/>
</dbReference>
<name>A0A3B7R7I9_9BACT</name>
<dbReference type="SUPFAM" id="SSF53335">
    <property type="entry name" value="S-adenosyl-L-methionine-dependent methyltransferases"/>
    <property type="match status" value="1"/>
</dbReference>
<dbReference type="EMBL" id="CP032317">
    <property type="protein sequence ID" value="AYA37059.1"/>
    <property type="molecule type" value="Genomic_DNA"/>
</dbReference>
<evidence type="ECO:0000313" key="2">
    <source>
        <dbReference type="EMBL" id="AYA37059.1"/>
    </source>
</evidence>
<dbReference type="KEGG" id="hyh:D3Y59_08330"/>
<evidence type="ECO:0000313" key="3">
    <source>
        <dbReference type="Proteomes" id="UP000262802"/>
    </source>
</evidence>
<gene>
    <name evidence="2" type="ORF">D3Y59_08330</name>
</gene>
<evidence type="ECO:0000259" key="1">
    <source>
        <dbReference type="Pfam" id="PF13649"/>
    </source>
</evidence>
<reference evidence="2 3" key="1">
    <citation type="submission" date="2018-09" db="EMBL/GenBank/DDBJ databases">
        <title>Hymenobacter medium sp. nov., isolated from R2A medium.</title>
        <authorList>
            <person name="Yingchao G."/>
        </authorList>
    </citation>
    <scope>NUCLEOTIDE SEQUENCE [LARGE SCALE GENOMIC DNA]</scope>
    <source>
        <strain evidence="3">sh-6</strain>
    </source>
</reference>
<dbReference type="AlphaFoldDB" id="A0A3B7R7I9"/>
<dbReference type="CDD" id="cd02440">
    <property type="entry name" value="AdoMet_MTases"/>
    <property type="match status" value="1"/>
</dbReference>
<keyword evidence="2" id="KW-0489">Methyltransferase</keyword>
<sequence>MPTWYCLRKLPYYQPCRPVPAPNFDRVARFYDPLAQLVFGGTLLQAQRQALAEGLPAGAPRVLFIGGGTGQVLPDLVALRPMAEVLYLEASANMLAQAQALVREQLNSAGRRISFRHGTETSLRANEQFDAVIAFFLFDLFPEAELAAMLNQLRRHTHAGTQWLVAEFAPPSRWWQRCLHGLMYFFFGLTANVRGRRLPNIAAAMATLGLAPRWQRHWRGGLVEASVYGTPG</sequence>